<dbReference type="OrthoDB" id="434253at2759"/>
<dbReference type="InterPro" id="IPR052917">
    <property type="entry name" value="Stress-Dev_Protein"/>
</dbReference>
<evidence type="ECO:0000313" key="4">
    <source>
        <dbReference type="Proteomes" id="UP000799438"/>
    </source>
</evidence>
<gene>
    <name evidence="3" type="ORF">K452DRAFT_284699</name>
</gene>
<keyword evidence="4" id="KW-1185">Reference proteome</keyword>
<dbReference type="SUPFAM" id="SSF50475">
    <property type="entry name" value="FMN-binding split barrel"/>
    <property type="match status" value="1"/>
</dbReference>
<feature type="domain" description="General stress protein FMN-binding split barrel" evidence="2">
    <location>
        <begin position="31"/>
        <end position="184"/>
    </location>
</feature>
<feature type="compositionally biased region" description="Polar residues" evidence="1">
    <location>
        <begin position="1"/>
        <end position="16"/>
    </location>
</feature>
<dbReference type="PANTHER" id="PTHR34818">
    <property type="entry name" value="PROTEIN BLI-3"/>
    <property type="match status" value="1"/>
</dbReference>
<name>A0A6A6BM69_9PEZI</name>
<protein>
    <recommendedName>
        <fullName evidence="2">General stress protein FMN-binding split barrel domain-containing protein</fullName>
    </recommendedName>
</protein>
<feature type="region of interest" description="Disordered" evidence="1">
    <location>
        <begin position="1"/>
        <end position="23"/>
    </location>
</feature>
<dbReference type="GeneID" id="54297486"/>
<evidence type="ECO:0000256" key="1">
    <source>
        <dbReference type="SAM" id="MobiDB-lite"/>
    </source>
</evidence>
<dbReference type="PANTHER" id="PTHR34818:SF1">
    <property type="entry name" value="PROTEIN BLI-3"/>
    <property type="match status" value="1"/>
</dbReference>
<organism evidence="3 4">
    <name type="scientific">Aplosporella prunicola CBS 121167</name>
    <dbReference type="NCBI Taxonomy" id="1176127"/>
    <lineage>
        <taxon>Eukaryota</taxon>
        <taxon>Fungi</taxon>
        <taxon>Dikarya</taxon>
        <taxon>Ascomycota</taxon>
        <taxon>Pezizomycotina</taxon>
        <taxon>Dothideomycetes</taxon>
        <taxon>Dothideomycetes incertae sedis</taxon>
        <taxon>Botryosphaeriales</taxon>
        <taxon>Aplosporellaceae</taxon>
        <taxon>Aplosporella</taxon>
    </lineage>
</organism>
<evidence type="ECO:0000259" key="2">
    <source>
        <dbReference type="Pfam" id="PF16242"/>
    </source>
</evidence>
<dbReference type="RefSeq" id="XP_033400097.1">
    <property type="nucleotide sequence ID" value="XM_033539990.1"/>
</dbReference>
<dbReference type="Gene3D" id="2.30.110.10">
    <property type="entry name" value="Electron Transport, Fmn-binding Protein, Chain A"/>
    <property type="match status" value="1"/>
</dbReference>
<dbReference type="Pfam" id="PF16242">
    <property type="entry name" value="Pyrid_ox_like"/>
    <property type="match status" value="1"/>
</dbReference>
<reference evidence="3" key="1">
    <citation type="journal article" date="2020" name="Stud. Mycol.">
        <title>101 Dothideomycetes genomes: a test case for predicting lifestyles and emergence of pathogens.</title>
        <authorList>
            <person name="Haridas S."/>
            <person name="Albert R."/>
            <person name="Binder M."/>
            <person name="Bloem J."/>
            <person name="Labutti K."/>
            <person name="Salamov A."/>
            <person name="Andreopoulos B."/>
            <person name="Baker S."/>
            <person name="Barry K."/>
            <person name="Bills G."/>
            <person name="Bluhm B."/>
            <person name="Cannon C."/>
            <person name="Castanera R."/>
            <person name="Culley D."/>
            <person name="Daum C."/>
            <person name="Ezra D."/>
            <person name="Gonzalez J."/>
            <person name="Henrissat B."/>
            <person name="Kuo A."/>
            <person name="Liang C."/>
            <person name="Lipzen A."/>
            <person name="Lutzoni F."/>
            <person name="Magnuson J."/>
            <person name="Mondo S."/>
            <person name="Nolan M."/>
            <person name="Ohm R."/>
            <person name="Pangilinan J."/>
            <person name="Park H.-J."/>
            <person name="Ramirez L."/>
            <person name="Alfaro M."/>
            <person name="Sun H."/>
            <person name="Tritt A."/>
            <person name="Yoshinaga Y."/>
            <person name="Zwiers L.-H."/>
            <person name="Turgeon B."/>
            <person name="Goodwin S."/>
            <person name="Spatafora J."/>
            <person name="Crous P."/>
            <person name="Grigoriev I."/>
        </authorList>
    </citation>
    <scope>NUCLEOTIDE SEQUENCE</scope>
    <source>
        <strain evidence="3">CBS 121167</strain>
    </source>
</reference>
<dbReference type="AlphaFoldDB" id="A0A6A6BM69"/>
<dbReference type="Proteomes" id="UP000799438">
    <property type="component" value="Unassembled WGS sequence"/>
</dbReference>
<dbReference type="InterPro" id="IPR012349">
    <property type="entry name" value="Split_barrel_FMN-bd"/>
</dbReference>
<sequence length="206" mass="22579">MPDTLTKSEINSQTDPSVAKQYDNSAPKDEQIKDYYSIVDGLKVGLLGTYRDGVGAVSRSMGVAKRQGPDFLFLANAHSRKFEDLQQRREVQVTFQNNSTQDWVSVSGTATTVDNSDSRIKDIWNQGVRAWFGDLGDGVHTGGPEDPRMTLIEVRAKYVTYYKTQVGTLGMIKEVAGAALTGKVANTGVLRELGEAELETARGLEE</sequence>
<evidence type="ECO:0000313" key="3">
    <source>
        <dbReference type="EMBL" id="KAF2144385.1"/>
    </source>
</evidence>
<proteinExistence type="predicted"/>
<dbReference type="EMBL" id="ML995479">
    <property type="protein sequence ID" value="KAF2144385.1"/>
    <property type="molecule type" value="Genomic_DNA"/>
</dbReference>
<accession>A0A6A6BM69</accession>
<dbReference type="InterPro" id="IPR038725">
    <property type="entry name" value="YdaG_split_barrel_FMN-bd"/>
</dbReference>